<dbReference type="InterPro" id="IPR036291">
    <property type="entry name" value="NAD(P)-bd_dom_sf"/>
</dbReference>
<comment type="caution">
    <text evidence="6">The sequence shown here is derived from an EMBL/GenBank/DDBJ whole genome shotgun (WGS) entry which is preliminary data.</text>
</comment>
<sequence length="294" mass="31312">MFKERTMAKVAFLGLGVMGYPMARHLKDKGHEVTVYNRTGAKADKWVSENGGRAAKTPREAAEGQEIVFACVGNDDDLRQVTLGDDGAFHGMGKGAIFVDHTTASAEVARELYAAAQEKGFAFIDAPVSGGQAGAENGVLTVMCGGDAEPYGKAEPVIMSFARACRLLGPTGSGQLTKMINQICIAGLVQGLAEGIHFGKKAGLDIDAVLEVISKGAAGSWQMENRGKTMNQGKFDFGFAVDWMRKDLSIVLGEARKNGASLPVTAIVDQFYAEVQKMGGKRWDTSSLIARLDK</sequence>
<dbReference type="Gene3D" id="3.40.50.720">
    <property type="entry name" value="NAD(P)-binding Rossmann-like Domain"/>
    <property type="match status" value="1"/>
</dbReference>
<dbReference type="SUPFAM" id="SSF48179">
    <property type="entry name" value="6-phosphogluconate dehydrogenase C-terminal domain-like"/>
    <property type="match status" value="1"/>
</dbReference>
<dbReference type="InterPro" id="IPR008927">
    <property type="entry name" value="6-PGluconate_DH-like_C_sf"/>
</dbReference>
<dbReference type="GO" id="GO:0016491">
    <property type="term" value="F:oxidoreductase activity"/>
    <property type="evidence" value="ECO:0007669"/>
    <property type="project" value="UniProtKB-KW"/>
</dbReference>
<evidence type="ECO:0000256" key="2">
    <source>
        <dbReference type="ARBA" id="ARBA00023002"/>
    </source>
</evidence>
<dbReference type="SUPFAM" id="SSF51735">
    <property type="entry name" value="NAD(P)-binding Rossmann-fold domains"/>
    <property type="match status" value="1"/>
</dbReference>
<dbReference type="InterPro" id="IPR029154">
    <property type="entry name" value="HIBADH-like_NADP-bd"/>
</dbReference>
<reference evidence="6 7" key="1">
    <citation type="submission" date="2024-09" db="EMBL/GenBank/DDBJ databases">
        <title>Nodulacao em especies de Leguminosae Basais da Amazonia e Caracterizacao dos Rizobios e Bacterias Associadas aos Nodulos.</title>
        <authorList>
            <person name="Jambeiro I.C.A."/>
            <person name="Lopes I.S."/>
            <person name="Aguiar E.R.G.R."/>
            <person name="Santos A.F.J."/>
            <person name="Dos Santos J.M.F."/>
            <person name="Gross E."/>
        </authorList>
    </citation>
    <scope>NUCLEOTIDE SEQUENCE [LARGE SCALE GENOMIC DNA]</scope>
    <source>
        <strain evidence="6 7">BRUESC1165</strain>
    </source>
</reference>
<keyword evidence="2 6" id="KW-0560">Oxidoreductase</keyword>
<dbReference type="EMBL" id="JBHOMY010000013">
    <property type="protein sequence ID" value="MFC1456320.1"/>
    <property type="molecule type" value="Genomic_DNA"/>
</dbReference>
<feature type="domain" description="3-hydroxyisobutyrate dehydrogenase-like NAD-binding" evidence="5">
    <location>
        <begin position="172"/>
        <end position="290"/>
    </location>
</feature>
<dbReference type="Pfam" id="PF14833">
    <property type="entry name" value="NAD_binding_11"/>
    <property type="match status" value="1"/>
</dbReference>
<evidence type="ECO:0000259" key="4">
    <source>
        <dbReference type="Pfam" id="PF03446"/>
    </source>
</evidence>
<dbReference type="PIRSF" id="PIRSF000103">
    <property type="entry name" value="HIBADH"/>
    <property type="match status" value="1"/>
</dbReference>
<dbReference type="PANTHER" id="PTHR43060">
    <property type="entry name" value="3-HYDROXYISOBUTYRATE DEHYDROGENASE-LIKE 1, MITOCHONDRIAL-RELATED"/>
    <property type="match status" value="1"/>
</dbReference>
<gene>
    <name evidence="6" type="ORF">ACETIH_06200</name>
</gene>
<dbReference type="RefSeq" id="WP_377029174.1">
    <property type="nucleotide sequence ID" value="NZ_JBHOMY010000013.1"/>
</dbReference>
<dbReference type="EC" id="1.1.-.-" evidence="6"/>
<dbReference type="PANTHER" id="PTHR43060:SF15">
    <property type="entry name" value="3-HYDROXYISOBUTYRATE DEHYDROGENASE-LIKE 1, MITOCHONDRIAL-RELATED"/>
    <property type="match status" value="1"/>
</dbReference>
<dbReference type="InterPro" id="IPR015815">
    <property type="entry name" value="HIBADH-related"/>
</dbReference>
<proteinExistence type="inferred from homology"/>
<dbReference type="Pfam" id="PF03446">
    <property type="entry name" value="NAD_binding_2"/>
    <property type="match status" value="1"/>
</dbReference>
<comment type="similarity">
    <text evidence="1">Belongs to the HIBADH-related family.</text>
</comment>
<name>A0ABV6Y551_9HYPH</name>
<dbReference type="InterPro" id="IPR006115">
    <property type="entry name" value="6PGDH_NADP-bd"/>
</dbReference>
<dbReference type="InterPro" id="IPR002204">
    <property type="entry name" value="3-OH-isobutyrate_DH-rel_CS"/>
</dbReference>
<keyword evidence="7" id="KW-1185">Reference proteome</keyword>
<protein>
    <submittedName>
        <fullName evidence="6">NAD(P)-dependent oxidoreductase</fullName>
        <ecNumber evidence="6">1.1.-.-</ecNumber>
    </submittedName>
</protein>
<organism evidence="6 7">
    <name type="scientific">Microvirga arabica</name>
    <dbReference type="NCBI Taxonomy" id="1128671"/>
    <lineage>
        <taxon>Bacteria</taxon>
        <taxon>Pseudomonadati</taxon>
        <taxon>Pseudomonadota</taxon>
        <taxon>Alphaproteobacteria</taxon>
        <taxon>Hyphomicrobiales</taxon>
        <taxon>Methylobacteriaceae</taxon>
        <taxon>Microvirga</taxon>
    </lineage>
</organism>
<dbReference type="Proteomes" id="UP001593940">
    <property type="component" value="Unassembled WGS sequence"/>
</dbReference>
<dbReference type="PROSITE" id="PS00895">
    <property type="entry name" value="3_HYDROXYISOBUT_DH"/>
    <property type="match status" value="1"/>
</dbReference>
<dbReference type="InterPro" id="IPR013328">
    <property type="entry name" value="6PGD_dom2"/>
</dbReference>
<keyword evidence="3" id="KW-0520">NAD</keyword>
<evidence type="ECO:0000256" key="3">
    <source>
        <dbReference type="ARBA" id="ARBA00023027"/>
    </source>
</evidence>
<evidence type="ECO:0000313" key="6">
    <source>
        <dbReference type="EMBL" id="MFC1456320.1"/>
    </source>
</evidence>
<evidence type="ECO:0000256" key="1">
    <source>
        <dbReference type="ARBA" id="ARBA00009080"/>
    </source>
</evidence>
<evidence type="ECO:0000259" key="5">
    <source>
        <dbReference type="Pfam" id="PF14833"/>
    </source>
</evidence>
<feature type="domain" description="6-phosphogluconate dehydrogenase NADP-binding" evidence="4">
    <location>
        <begin position="9"/>
        <end position="168"/>
    </location>
</feature>
<evidence type="ECO:0000313" key="7">
    <source>
        <dbReference type="Proteomes" id="UP001593940"/>
    </source>
</evidence>
<dbReference type="Gene3D" id="1.10.1040.10">
    <property type="entry name" value="N-(1-d-carboxylethyl)-l-norvaline Dehydrogenase, domain 2"/>
    <property type="match status" value="1"/>
</dbReference>
<accession>A0ABV6Y551</accession>